<reference evidence="3" key="1">
    <citation type="journal article" date="2019" name="Int. J. Syst. Evol. Microbiol.">
        <title>The Global Catalogue of Microorganisms (GCM) 10K type strain sequencing project: providing services to taxonomists for standard genome sequencing and annotation.</title>
        <authorList>
            <consortium name="The Broad Institute Genomics Platform"/>
            <consortium name="The Broad Institute Genome Sequencing Center for Infectious Disease"/>
            <person name="Wu L."/>
            <person name="Ma J."/>
        </authorList>
    </citation>
    <scope>NUCLEOTIDE SEQUENCE [LARGE SCALE GENOMIC DNA]</scope>
    <source>
        <strain evidence="3">KCTC 23701</strain>
    </source>
</reference>
<dbReference type="Pfam" id="PF13424">
    <property type="entry name" value="TPR_12"/>
    <property type="match status" value="1"/>
</dbReference>
<dbReference type="Gene3D" id="1.25.40.10">
    <property type="entry name" value="Tetratricopeptide repeat domain"/>
    <property type="match status" value="2"/>
</dbReference>
<proteinExistence type="predicted"/>
<comment type="caution">
    <text evidence="2">The sequence shown here is derived from an EMBL/GenBank/DDBJ whole genome shotgun (WGS) entry which is preliminary data.</text>
</comment>
<feature type="repeat" description="TPR" evidence="1">
    <location>
        <begin position="215"/>
        <end position="248"/>
    </location>
</feature>
<keyword evidence="1" id="KW-0802">TPR repeat</keyword>
<evidence type="ECO:0000313" key="3">
    <source>
        <dbReference type="Proteomes" id="UP000604737"/>
    </source>
</evidence>
<dbReference type="EMBL" id="BMYO01000006">
    <property type="protein sequence ID" value="GHD64951.1"/>
    <property type="molecule type" value="Genomic_DNA"/>
</dbReference>
<accession>A0ABQ3H323</accession>
<evidence type="ECO:0000256" key="1">
    <source>
        <dbReference type="PROSITE-ProRule" id="PRU00339"/>
    </source>
</evidence>
<gene>
    <name evidence="2" type="ORF">GCM10007350_24930</name>
</gene>
<dbReference type="PROSITE" id="PS50005">
    <property type="entry name" value="TPR"/>
    <property type="match status" value="1"/>
</dbReference>
<dbReference type="RefSeq" id="WP_189461212.1">
    <property type="nucleotide sequence ID" value="NZ_BMYO01000006.1"/>
</dbReference>
<protein>
    <recommendedName>
        <fullName evidence="4">Tetratricopeptide repeat protein</fullName>
    </recommendedName>
</protein>
<dbReference type="InterPro" id="IPR019734">
    <property type="entry name" value="TPR_rpt"/>
</dbReference>
<name>A0ABQ3H323_9NEIS</name>
<keyword evidence="3" id="KW-1185">Reference proteome</keyword>
<dbReference type="SMART" id="SM00028">
    <property type="entry name" value="TPR"/>
    <property type="match status" value="2"/>
</dbReference>
<dbReference type="InterPro" id="IPR011990">
    <property type="entry name" value="TPR-like_helical_dom_sf"/>
</dbReference>
<organism evidence="2 3">
    <name type="scientific">Jeongeupia chitinilytica</name>
    <dbReference type="NCBI Taxonomy" id="1041641"/>
    <lineage>
        <taxon>Bacteria</taxon>
        <taxon>Pseudomonadati</taxon>
        <taxon>Pseudomonadota</taxon>
        <taxon>Betaproteobacteria</taxon>
        <taxon>Neisseriales</taxon>
        <taxon>Chitinibacteraceae</taxon>
        <taxon>Jeongeupia</taxon>
    </lineage>
</organism>
<dbReference type="Proteomes" id="UP000604737">
    <property type="component" value="Unassembled WGS sequence"/>
</dbReference>
<sequence length="354" mass="39070">MSAPQHPRTFNLRAEIDQTLAVAATLTHSQPTEALALANQAQQRARAISYREGEARAWLQAGRAAFAMPDCDEAHPACVAAAELAESIGDMTLWSEATHIAAEVRYGLGRYQQAEVHWLALLERGLVQGLALAQLFGYLGMAKLYFMLVAPGPTSAMLDKARRVLPQVDRLDVRFGLHINIAAHHYRCGEDAAAGIELAEAETLLPRLGFCEFEPELYYYRGYLFKRQGRLVEARQQFERSLSLNGSAHNHWGKVVNLVALGETCLAQGEPHAADHYLRRALDGAIQLGSPYLEAECYAALARACADVGYTHGEFAHWRAHFNLLEQLERRDNASDRADAVAQLGARIAALEAR</sequence>
<evidence type="ECO:0008006" key="4">
    <source>
        <dbReference type="Google" id="ProtNLM"/>
    </source>
</evidence>
<dbReference type="SUPFAM" id="SSF48452">
    <property type="entry name" value="TPR-like"/>
    <property type="match status" value="2"/>
</dbReference>
<evidence type="ECO:0000313" key="2">
    <source>
        <dbReference type="EMBL" id="GHD64951.1"/>
    </source>
</evidence>